<dbReference type="AlphaFoldDB" id="A0A6G7Y8W4"/>
<keyword evidence="7 8" id="KW-0472">Membrane</keyword>
<dbReference type="Proteomes" id="UP000501058">
    <property type="component" value="Chromosome"/>
</dbReference>
<dbReference type="KEGG" id="prv:G7070_15025"/>
<protein>
    <submittedName>
        <fullName evidence="9">AI-2E family transporter</fullName>
    </submittedName>
</protein>
<dbReference type="GO" id="GO:0005886">
    <property type="term" value="C:plasma membrane"/>
    <property type="evidence" value="ECO:0007669"/>
    <property type="project" value="UniProtKB-SubCell"/>
</dbReference>
<dbReference type="Pfam" id="PF01594">
    <property type="entry name" value="AI-2E_transport"/>
    <property type="match status" value="1"/>
</dbReference>
<accession>A0A6G7Y8W4</accession>
<keyword evidence="5 8" id="KW-0812">Transmembrane</keyword>
<evidence type="ECO:0000256" key="1">
    <source>
        <dbReference type="ARBA" id="ARBA00004651"/>
    </source>
</evidence>
<evidence type="ECO:0000256" key="3">
    <source>
        <dbReference type="ARBA" id="ARBA00022448"/>
    </source>
</evidence>
<evidence type="ECO:0000256" key="6">
    <source>
        <dbReference type="ARBA" id="ARBA00022989"/>
    </source>
</evidence>
<comment type="similarity">
    <text evidence="2">Belongs to the autoinducer-2 exporter (AI-2E) (TC 2.A.86) family.</text>
</comment>
<dbReference type="PANTHER" id="PTHR21716">
    <property type="entry name" value="TRANSMEMBRANE PROTEIN"/>
    <property type="match status" value="1"/>
</dbReference>
<feature type="transmembrane region" description="Helical" evidence="8">
    <location>
        <begin position="72"/>
        <end position="104"/>
    </location>
</feature>
<evidence type="ECO:0000256" key="7">
    <source>
        <dbReference type="ARBA" id="ARBA00023136"/>
    </source>
</evidence>
<dbReference type="GO" id="GO:0055085">
    <property type="term" value="P:transmembrane transport"/>
    <property type="evidence" value="ECO:0007669"/>
    <property type="project" value="TreeGrafter"/>
</dbReference>
<dbReference type="EMBL" id="CP049865">
    <property type="protein sequence ID" value="QIK73334.1"/>
    <property type="molecule type" value="Genomic_DNA"/>
</dbReference>
<comment type="subcellular location">
    <subcellularLocation>
        <location evidence="1">Cell membrane</location>
        <topology evidence="1">Multi-pass membrane protein</topology>
    </subcellularLocation>
</comment>
<keyword evidence="10" id="KW-1185">Reference proteome</keyword>
<keyword evidence="4" id="KW-1003">Cell membrane</keyword>
<sequence length="278" mass="29605">MIVALTLVVVLALGAWAVLPLLIEQVNGLVSSLPSYLQGLKENPVVAELDEQFEIITRITQVLSSGAWFDGLFGGILGAGVAIANILFSMFITLVLTLWFLAFLPGIKNTIYQMAPASRRPRVKYLAGEVFRRIGGYMSGLFIVVALASGSAFIFLNIIGLGQYSLALAVVVAGFAFIPLVGPTISMLIVALIAFSIKDLTAAIITIAFFLIYQQVDAYLIQPRIFQRSVNVPGPLIVLAALSGGILFGIPGALIAIPTVASALLIYQEVLVPALDRA</sequence>
<dbReference type="RefSeq" id="WP_166234403.1">
    <property type="nucleotide sequence ID" value="NZ_CP049865.1"/>
</dbReference>
<keyword evidence="6 8" id="KW-1133">Transmembrane helix</keyword>
<keyword evidence="3" id="KW-0813">Transport</keyword>
<feature type="transmembrane region" description="Helical" evidence="8">
    <location>
        <begin position="166"/>
        <end position="193"/>
    </location>
</feature>
<evidence type="ECO:0000256" key="2">
    <source>
        <dbReference type="ARBA" id="ARBA00009773"/>
    </source>
</evidence>
<gene>
    <name evidence="9" type="ORF">G7070_15025</name>
</gene>
<reference evidence="9 10" key="1">
    <citation type="submission" date="2020-03" db="EMBL/GenBank/DDBJ databases">
        <title>Propioniciclava sp. nov., isolated from Hydrophilus acuminatus.</title>
        <authorList>
            <person name="Hyun D.-W."/>
            <person name="Bae J.-W."/>
        </authorList>
    </citation>
    <scope>NUCLEOTIDE SEQUENCE [LARGE SCALE GENOMIC DNA]</scope>
    <source>
        <strain evidence="9 10">HDW11</strain>
    </source>
</reference>
<dbReference type="InterPro" id="IPR002549">
    <property type="entry name" value="AI-2E-like"/>
</dbReference>
<name>A0A6G7Y8W4_9ACTN</name>
<proteinExistence type="inferred from homology"/>
<organism evidence="9 10">
    <name type="scientific">Propioniciclava coleopterorum</name>
    <dbReference type="NCBI Taxonomy" id="2714937"/>
    <lineage>
        <taxon>Bacteria</taxon>
        <taxon>Bacillati</taxon>
        <taxon>Actinomycetota</taxon>
        <taxon>Actinomycetes</taxon>
        <taxon>Propionibacteriales</taxon>
        <taxon>Propionibacteriaceae</taxon>
        <taxon>Propioniciclava</taxon>
    </lineage>
</organism>
<evidence type="ECO:0000313" key="10">
    <source>
        <dbReference type="Proteomes" id="UP000501058"/>
    </source>
</evidence>
<evidence type="ECO:0000313" key="9">
    <source>
        <dbReference type="EMBL" id="QIK73334.1"/>
    </source>
</evidence>
<evidence type="ECO:0000256" key="8">
    <source>
        <dbReference type="SAM" id="Phobius"/>
    </source>
</evidence>
<evidence type="ECO:0000256" key="4">
    <source>
        <dbReference type="ARBA" id="ARBA00022475"/>
    </source>
</evidence>
<dbReference type="PANTHER" id="PTHR21716:SF53">
    <property type="entry name" value="PERMEASE PERM-RELATED"/>
    <property type="match status" value="1"/>
</dbReference>
<evidence type="ECO:0000256" key="5">
    <source>
        <dbReference type="ARBA" id="ARBA00022692"/>
    </source>
</evidence>
<feature type="transmembrane region" description="Helical" evidence="8">
    <location>
        <begin position="200"/>
        <end position="216"/>
    </location>
</feature>
<feature type="transmembrane region" description="Helical" evidence="8">
    <location>
        <begin position="236"/>
        <end position="267"/>
    </location>
</feature>
<feature type="transmembrane region" description="Helical" evidence="8">
    <location>
        <begin position="141"/>
        <end position="160"/>
    </location>
</feature>